<feature type="domain" description="PAS" evidence="2">
    <location>
        <begin position="87"/>
        <end position="159"/>
    </location>
</feature>
<dbReference type="InterPro" id="IPR035919">
    <property type="entry name" value="EAL_sf"/>
</dbReference>
<dbReference type="SUPFAM" id="SSF55073">
    <property type="entry name" value="Nucleotide cyclase"/>
    <property type="match status" value="1"/>
</dbReference>
<dbReference type="SUPFAM" id="SSF141868">
    <property type="entry name" value="EAL domain-like"/>
    <property type="match status" value="1"/>
</dbReference>
<dbReference type="PROSITE" id="PS50887">
    <property type="entry name" value="GGDEF"/>
    <property type="match status" value="1"/>
</dbReference>
<feature type="domain" description="PAC" evidence="3">
    <location>
        <begin position="161"/>
        <end position="213"/>
    </location>
</feature>
<dbReference type="SMART" id="SM00091">
    <property type="entry name" value="PAS"/>
    <property type="match status" value="2"/>
</dbReference>
<gene>
    <name evidence="6" type="ORF">SAMN02745118_01284</name>
</gene>
<dbReference type="InterPro" id="IPR052155">
    <property type="entry name" value="Biofilm_reg_signaling"/>
</dbReference>
<dbReference type="EMBL" id="FUWM01000009">
    <property type="protein sequence ID" value="SJZ59331.1"/>
    <property type="molecule type" value="Genomic_DNA"/>
</dbReference>
<keyword evidence="7" id="KW-1185">Reference proteome</keyword>
<proteinExistence type="predicted"/>
<dbReference type="CDD" id="cd00130">
    <property type="entry name" value="PAS"/>
    <property type="match status" value="2"/>
</dbReference>
<dbReference type="Gene3D" id="3.30.70.270">
    <property type="match status" value="1"/>
</dbReference>
<dbReference type="InterPro" id="IPR001633">
    <property type="entry name" value="EAL_dom"/>
</dbReference>
<dbReference type="InterPro" id="IPR000160">
    <property type="entry name" value="GGDEF_dom"/>
</dbReference>
<dbReference type="InterPro" id="IPR001610">
    <property type="entry name" value="PAC"/>
</dbReference>
<evidence type="ECO:0000313" key="6">
    <source>
        <dbReference type="EMBL" id="SJZ59331.1"/>
    </source>
</evidence>
<dbReference type="CDD" id="cd01949">
    <property type="entry name" value="GGDEF"/>
    <property type="match status" value="1"/>
</dbReference>
<feature type="domain" description="EAL" evidence="4">
    <location>
        <begin position="510"/>
        <end position="763"/>
    </location>
</feature>
<dbReference type="GO" id="GO:0006355">
    <property type="term" value="P:regulation of DNA-templated transcription"/>
    <property type="evidence" value="ECO:0007669"/>
    <property type="project" value="InterPro"/>
</dbReference>
<dbReference type="InterPro" id="IPR013655">
    <property type="entry name" value="PAS_fold_3"/>
</dbReference>
<dbReference type="STRING" id="142842.SAMN02745118_01284"/>
<dbReference type="PROSITE" id="PS50113">
    <property type="entry name" value="PAC"/>
    <property type="match status" value="2"/>
</dbReference>
<keyword evidence="1" id="KW-1133">Transmembrane helix</keyword>
<sequence length="771" mass="88685">MQECKGDKLNLHKKKEKEVSKLKLNSKIIALISNLFLLIIFNFYHYFTYGILDIVELLISITLGIILLWLILKYDNIKLYSKQCQEKEHNLNFIFNNIDAAIWSVNLKTDEVLISRGFEKLCGFSNQKFKNVSNFWKQIIHPDDLKLLNREKDKLLSGEIISLEYRIICKDNKVCWVKSNITPNLNSNGDVYEFNGIMVDITDRKKIEKEIIETTKRYNSIFEQNPDAVFTINSEGNIMRVNHICEKISGYNKEELLNMNSDELVISTDLDKVNQHFNETLSGKTEIFECTIIHKDGHHIKLSLKYFPLIVDEEIVGICGIGRDITKHKDMEEKINYMAYHDTLTDLPNRNLLNKLLEEFIVDTTEEQQKLAILFIDLDRFKMINDTIGHDIGDMVLQQAAERLIKSTRKDDIVARFGGDEFIVGMKDINRGEVDKVAQRIIDEFSNPFIVDNYEVFTTPSIGISLYPNNADNVERLIKYADIAMYSVKESGKNDYQFFNYNLDEKLSRKVELEKGLRKALANNEFTLRYQPQINIVTGKIIGVEALLRWKHPQLGNISPGEFIPIAEETGLIKSIGEWVLKTACKQNKAWQNSGLPPICMAVNVSKQQFHSEDFVDMVTQVLESTQLNPKYLELEITENSMYKIEHLIPTLNQLKDIGIKIAIDDFGTGYSSLSILNRLPIDNLKIDQNFIHNIVNNSNKAALTKTIINMGIDLNFNVTAEGVETYEQKLFLTENQCNIGQGYLFAHPLLPEKIKNILNKSNLSSYSKIE</sequence>
<dbReference type="Pfam" id="PF00990">
    <property type="entry name" value="GGDEF"/>
    <property type="match status" value="1"/>
</dbReference>
<dbReference type="InterPro" id="IPR013767">
    <property type="entry name" value="PAS_fold"/>
</dbReference>
<dbReference type="InterPro" id="IPR043128">
    <property type="entry name" value="Rev_trsase/Diguanyl_cyclase"/>
</dbReference>
<feature type="transmembrane region" description="Helical" evidence="1">
    <location>
        <begin position="50"/>
        <end position="72"/>
    </location>
</feature>
<dbReference type="InterPro" id="IPR035965">
    <property type="entry name" value="PAS-like_dom_sf"/>
</dbReference>
<dbReference type="PANTHER" id="PTHR44757:SF2">
    <property type="entry name" value="BIOFILM ARCHITECTURE MAINTENANCE PROTEIN MBAA"/>
    <property type="match status" value="1"/>
</dbReference>
<evidence type="ECO:0000259" key="4">
    <source>
        <dbReference type="PROSITE" id="PS50883"/>
    </source>
</evidence>
<dbReference type="SMART" id="SM00086">
    <property type="entry name" value="PAC"/>
    <property type="match status" value="2"/>
</dbReference>
<organism evidence="6 7">
    <name type="scientific">Selenihalanaerobacter shriftii</name>
    <dbReference type="NCBI Taxonomy" id="142842"/>
    <lineage>
        <taxon>Bacteria</taxon>
        <taxon>Bacillati</taxon>
        <taxon>Bacillota</taxon>
        <taxon>Clostridia</taxon>
        <taxon>Halanaerobiales</taxon>
        <taxon>Halobacteroidaceae</taxon>
        <taxon>Selenihalanaerobacter</taxon>
    </lineage>
</organism>
<dbReference type="Pfam" id="PF00563">
    <property type="entry name" value="EAL"/>
    <property type="match status" value="1"/>
</dbReference>
<keyword evidence="1" id="KW-0472">Membrane</keyword>
<dbReference type="Gene3D" id="3.30.450.20">
    <property type="entry name" value="PAS domain"/>
    <property type="match status" value="2"/>
</dbReference>
<dbReference type="InterPro" id="IPR029787">
    <property type="entry name" value="Nucleotide_cyclase"/>
</dbReference>
<evidence type="ECO:0000256" key="1">
    <source>
        <dbReference type="SAM" id="Phobius"/>
    </source>
</evidence>
<dbReference type="Pfam" id="PF08447">
    <property type="entry name" value="PAS_3"/>
    <property type="match status" value="1"/>
</dbReference>
<dbReference type="PROSITE" id="PS50112">
    <property type="entry name" value="PAS"/>
    <property type="match status" value="2"/>
</dbReference>
<evidence type="ECO:0000259" key="5">
    <source>
        <dbReference type="PROSITE" id="PS50887"/>
    </source>
</evidence>
<evidence type="ECO:0000313" key="7">
    <source>
        <dbReference type="Proteomes" id="UP000190625"/>
    </source>
</evidence>
<dbReference type="FunFam" id="3.30.70.270:FF:000001">
    <property type="entry name" value="Diguanylate cyclase domain protein"/>
    <property type="match status" value="1"/>
</dbReference>
<dbReference type="PANTHER" id="PTHR44757">
    <property type="entry name" value="DIGUANYLATE CYCLASE DGCP"/>
    <property type="match status" value="1"/>
</dbReference>
<evidence type="ECO:0000259" key="2">
    <source>
        <dbReference type="PROSITE" id="PS50112"/>
    </source>
</evidence>
<feature type="domain" description="PAC" evidence="3">
    <location>
        <begin position="286"/>
        <end position="337"/>
    </location>
</feature>
<reference evidence="7" key="1">
    <citation type="submission" date="2017-02" db="EMBL/GenBank/DDBJ databases">
        <authorList>
            <person name="Varghese N."/>
            <person name="Submissions S."/>
        </authorList>
    </citation>
    <scope>NUCLEOTIDE SEQUENCE [LARGE SCALE GENOMIC DNA]</scope>
    <source>
        <strain evidence="7">ATCC BAA-73</strain>
    </source>
</reference>
<dbReference type="FunFam" id="3.20.20.450:FF:000001">
    <property type="entry name" value="Cyclic di-GMP phosphodiesterase yahA"/>
    <property type="match status" value="1"/>
</dbReference>
<dbReference type="NCBIfam" id="TIGR00254">
    <property type="entry name" value="GGDEF"/>
    <property type="match status" value="1"/>
</dbReference>
<dbReference type="NCBIfam" id="TIGR00229">
    <property type="entry name" value="sensory_box"/>
    <property type="match status" value="2"/>
</dbReference>
<dbReference type="SMART" id="SM00052">
    <property type="entry name" value="EAL"/>
    <property type="match status" value="1"/>
</dbReference>
<dbReference type="InterPro" id="IPR000014">
    <property type="entry name" value="PAS"/>
</dbReference>
<dbReference type="AlphaFoldDB" id="A0A1T4LXG7"/>
<dbReference type="InterPro" id="IPR000700">
    <property type="entry name" value="PAS-assoc_C"/>
</dbReference>
<dbReference type="CDD" id="cd01948">
    <property type="entry name" value="EAL"/>
    <property type="match status" value="1"/>
</dbReference>
<dbReference type="SUPFAM" id="SSF55785">
    <property type="entry name" value="PYP-like sensor domain (PAS domain)"/>
    <property type="match status" value="2"/>
</dbReference>
<dbReference type="SMART" id="SM00267">
    <property type="entry name" value="GGDEF"/>
    <property type="match status" value="1"/>
</dbReference>
<feature type="domain" description="GGDEF" evidence="5">
    <location>
        <begin position="369"/>
        <end position="501"/>
    </location>
</feature>
<name>A0A1T4LXG7_9FIRM</name>
<keyword evidence="1" id="KW-0812">Transmembrane</keyword>
<dbReference type="PROSITE" id="PS50883">
    <property type="entry name" value="EAL"/>
    <property type="match status" value="1"/>
</dbReference>
<accession>A0A1T4LXG7</accession>
<feature type="domain" description="PAS" evidence="2">
    <location>
        <begin position="214"/>
        <end position="284"/>
    </location>
</feature>
<evidence type="ECO:0000259" key="3">
    <source>
        <dbReference type="PROSITE" id="PS50113"/>
    </source>
</evidence>
<dbReference type="Pfam" id="PF00989">
    <property type="entry name" value="PAS"/>
    <property type="match status" value="1"/>
</dbReference>
<dbReference type="Proteomes" id="UP000190625">
    <property type="component" value="Unassembled WGS sequence"/>
</dbReference>
<dbReference type="Gene3D" id="3.20.20.450">
    <property type="entry name" value="EAL domain"/>
    <property type="match status" value="1"/>
</dbReference>
<feature type="transmembrane region" description="Helical" evidence="1">
    <location>
        <begin position="24"/>
        <end position="44"/>
    </location>
</feature>
<protein>
    <submittedName>
        <fullName evidence="6">PAS domain S-box-containing protein/diguanylate cyclase (GGDEF) domain-containing protein</fullName>
    </submittedName>
</protein>